<keyword evidence="6" id="KW-0997">Cell inner membrane</keyword>
<keyword evidence="9" id="KW-0472">Membrane</keyword>
<gene>
    <name evidence="11" type="ORF">CWI83_05205</name>
</gene>
<dbReference type="GO" id="GO:0015628">
    <property type="term" value="P:protein secretion by the type II secretion system"/>
    <property type="evidence" value="ECO:0007669"/>
    <property type="project" value="InterPro"/>
</dbReference>
<evidence type="ECO:0000256" key="9">
    <source>
        <dbReference type="ARBA" id="ARBA00023136"/>
    </source>
</evidence>
<dbReference type="OrthoDB" id="6118198at2"/>
<comment type="subcellular location">
    <subcellularLocation>
        <location evidence="1">Cell inner membrane</location>
    </subcellularLocation>
</comment>
<name>A0A432ZK73_9GAMM</name>
<protein>
    <recommendedName>
        <fullName evidence="3">Type II secretion system protein N</fullName>
    </recommendedName>
    <alternativeName>
        <fullName evidence="10">General secretion pathway protein N</fullName>
    </alternativeName>
</protein>
<comment type="similarity">
    <text evidence="2">Belongs to the GSP N family.</text>
</comment>
<dbReference type="GO" id="GO:0005886">
    <property type="term" value="C:plasma membrane"/>
    <property type="evidence" value="ECO:0007669"/>
    <property type="project" value="UniProtKB-SubCell"/>
</dbReference>
<evidence type="ECO:0000256" key="2">
    <source>
        <dbReference type="ARBA" id="ARBA00007208"/>
    </source>
</evidence>
<evidence type="ECO:0000256" key="6">
    <source>
        <dbReference type="ARBA" id="ARBA00022519"/>
    </source>
</evidence>
<reference evidence="11 12" key="1">
    <citation type="journal article" date="2011" name="Front. Microbiol.">
        <title>Genomic signatures of strain selection and enhancement in Bacillus atrophaeus var. globigii, a historical biowarfare simulant.</title>
        <authorList>
            <person name="Gibbons H.S."/>
            <person name="Broomall S.M."/>
            <person name="McNew L.A."/>
            <person name="Daligault H."/>
            <person name="Chapman C."/>
            <person name="Bruce D."/>
            <person name="Karavis M."/>
            <person name="Krepps M."/>
            <person name="McGregor P.A."/>
            <person name="Hong C."/>
            <person name="Park K.H."/>
            <person name="Akmal A."/>
            <person name="Feldman A."/>
            <person name="Lin J.S."/>
            <person name="Chang W.E."/>
            <person name="Higgs B.W."/>
            <person name="Demirev P."/>
            <person name="Lindquist J."/>
            <person name="Liem A."/>
            <person name="Fochler E."/>
            <person name="Read T.D."/>
            <person name="Tapia R."/>
            <person name="Johnson S."/>
            <person name="Bishop-Lilly K.A."/>
            <person name="Detter C."/>
            <person name="Han C."/>
            <person name="Sozhamannan S."/>
            <person name="Rosenzweig C.N."/>
            <person name="Skowronski E.W."/>
        </authorList>
    </citation>
    <scope>NUCLEOTIDE SEQUENCE [LARGE SCALE GENOMIC DNA]</scope>
    <source>
        <strain evidence="11 12">PIT1</strain>
    </source>
</reference>
<accession>A0A432ZK73</accession>
<keyword evidence="7" id="KW-0812">Transmembrane</keyword>
<dbReference type="AlphaFoldDB" id="A0A432ZK73"/>
<proteinExistence type="inferred from homology"/>
<evidence type="ECO:0000256" key="8">
    <source>
        <dbReference type="ARBA" id="ARBA00022927"/>
    </source>
</evidence>
<comment type="caution">
    <text evidence="11">The sequence shown here is derived from an EMBL/GenBank/DDBJ whole genome shotgun (WGS) entry which is preliminary data.</text>
</comment>
<dbReference type="RefSeq" id="WP_126826695.1">
    <property type="nucleotide sequence ID" value="NZ_PIQG01000002.1"/>
</dbReference>
<dbReference type="Proteomes" id="UP000288279">
    <property type="component" value="Unassembled WGS sequence"/>
</dbReference>
<keyword evidence="5" id="KW-1003">Cell membrane</keyword>
<keyword evidence="12" id="KW-1185">Reference proteome</keyword>
<evidence type="ECO:0000313" key="12">
    <source>
        <dbReference type="Proteomes" id="UP000288279"/>
    </source>
</evidence>
<dbReference type="EMBL" id="PIQG01000002">
    <property type="protein sequence ID" value="RUO78425.1"/>
    <property type="molecule type" value="Genomic_DNA"/>
</dbReference>
<evidence type="ECO:0000313" key="11">
    <source>
        <dbReference type="EMBL" id="RUO78425.1"/>
    </source>
</evidence>
<dbReference type="Pfam" id="PF01203">
    <property type="entry name" value="T2SSN"/>
    <property type="match status" value="1"/>
</dbReference>
<evidence type="ECO:0000256" key="4">
    <source>
        <dbReference type="ARBA" id="ARBA00022448"/>
    </source>
</evidence>
<organism evidence="11 12">
    <name type="scientific">Pseudidiomarina taiwanensis</name>
    <dbReference type="NCBI Taxonomy" id="337250"/>
    <lineage>
        <taxon>Bacteria</taxon>
        <taxon>Pseudomonadati</taxon>
        <taxon>Pseudomonadota</taxon>
        <taxon>Gammaproteobacteria</taxon>
        <taxon>Alteromonadales</taxon>
        <taxon>Idiomarinaceae</taxon>
        <taxon>Pseudidiomarina</taxon>
    </lineage>
</organism>
<sequence length="262" mass="28898">MRWLLWLIPLYLIGLVAFAPAQLLVWGQHWFAPNQGGQPLVSNVSGTIWSGQAGTVAIPLPTGATLELRNVNWRGSPSDLVRGRISLEIDIPQALNVFYGDLQLVLEGEGLPLLKGQLQGDIDSTLKSVNAPMLVQVDGQWQLAIKDYALSDLNNPRWCDRLQADLLTSNMVINLNQNWRELGDYQAQASCNAQQGIDLKIPNNNILGLQLDAQLTGARQLPRGQVSGSFLPTLEAPREVTDLLPLVGQPDVNGRYRFAFSW</sequence>
<keyword evidence="4" id="KW-0813">Transport</keyword>
<evidence type="ECO:0000256" key="5">
    <source>
        <dbReference type="ARBA" id="ARBA00022475"/>
    </source>
</evidence>
<evidence type="ECO:0000256" key="7">
    <source>
        <dbReference type="ARBA" id="ARBA00022692"/>
    </source>
</evidence>
<dbReference type="GO" id="GO:0015627">
    <property type="term" value="C:type II protein secretion system complex"/>
    <property type="evidence" value="ECO:0007669"/>
    <property type="project" value="InterPro"/>
</dbReference>
<evidence type="ECO:0000256" key="1">
    <source>
        <dbReference type="ARBA" id="ARBA00004533"/>
    </source>
</evidence>
<keyword evidence="8" id="KW-0653">Protein transport</keyword>
<evidence type="ECO:0000256" key="10">
    <source>
        <dbReference type="ARBA" id="ARBA00030772"/>
    </source>
</evidence>
<dbReference type="InterPro" id="IPR022792">
    <property type="entry name" value="T2SS_protein-GspN"/>
</dbReference>
<evidence type="ECO:0000256" key="3">
    <source>
        <dbReference type="ARBA" id="ARBA00021563"/>
    </source>
</evidence>